<keyword evidence="4 8" id="KW-0548">Nucleotidyltransferase</keyword>
<keyword evidence="12" id="KW-1185">Reference proteome</keyword>
<gene>
    <name evidence="8" type="primary">pnp</name>
    <name evidence="11" type="ORF">SK854_24425</name>
</gene>
<dbReference type="Proteomes" id="UP001285352">
    <property type="component" value="Unassembled WGS sequence"/>
</dbReference>
<evidence type="ECO:0000256" key="3">
    <source>
        <dbReference type="ARBA" id="ARBA00022679"/>
    </source>
</evidence>
<sequence>MTDIEVHEATAVIDNGKFGSRSIRFETGRLARQAAGSVVAYLDDETMLLSATTASKHPKEHFDFFPLTVDVEERMYAAGRIPGSFFRREGRPSTDAILTCRLIDRPLRPSFVDGLRNEIQVVITVMSLNPKDLYDVVAINAASASTQLAGLPFSGPIGGVRVALIEGQWVAFPTYEQLEKAVFDMVVAGRVVDSGDVAIMMVEAEATDNVIDMIAEGATAPTEEVVAAGLEAAKPFIKVLCEAQAQLAQVAAKATGEYPTYPAYQADAFEAVESSASGELAQALTIAGKAERESKLDEVKAATLEKLAEQFEGREKEVGAAFRSLTKKLVRQRILRDKVRIDGRGLTDIRDLGAEVAVIPRTHGSALFERGETQILGVTTLNMLRMEQQIDSLAPETHKRYLHHYNFPPYSTGETGRVGSPKRREIGHGALAERAIMPVLPKREEFPYAIRQVSEALSSNGSTSMGSVCASTLSLLNAGVPLKAPVSGIAMGLVSDEVDGETRYVALTDILGAEDAFGDMDFKVAGTKEFVTALQLDTKLDGIPSEVLAAALGQARDARYTILEVMAEAISDPDEMSAFAPRVTSVKIPTDKIGEVIGPKGKMINSITEQTGADISIEDDGTIYVGAADGPSAEAAIGMINAIANPQLPKVGERFLGTVVKTAAFGAFVSLLPGKDGLVHISKLGNGKRIAKVEDVVKVGDKLRVEIADIDQRGKISLVVVSEEDAAKPAEGAEAPVAEEAAPEAAPAQ</sequence>
<evidence type="ECO:0000256" key="2">
    <source>
        <dbReference type="ARBA" id="ARBA00022490"/>
    </source>
</evidence>
<dbReference type="InterPro" id="IPR001247">
    <property type="entry name" value="ExoRNase_PH_dom1"/>
</dbReference>
<dbReference type="RefSeq" id="WP_319977436.1">
    <property type="nucleotide sequence ID" value="NZ_JAXAVU010000010.1"/>
</dbReference>
<feature type="binding site" evidence="8">
    <location>
        <position position="515"/>
    </location>
    <ligand>
        <name>Mg(2+)</name>
        <dbReference type="ChEBI" id="CHEBI:18420"/>
    </ligand>
</feature>
<dbReference type="HAMAP" id="MF_01595">
    <property type="entry name" value="PNPase"/>
    <property type="match status" value="1"/>
</dbReference>
<keyword evidence="7 8" id="KW-0694">RNA-binding</keyword>
<dbReference type="InterPro" id="IPR012340">
    <property type="entry name" value="NA-bd_OB-fold"/>
</dbReference>
<dbReference type="NCBIfam" id="NF008805">
    <property type="entry name" value="PRK11824.1"/>
    <property type="match status" value="1"/>
</dbReference>
<evidence type="ECO:0000259" key="10">
    <source>
        <dbReference type="PROSITE" id="PS50126"/>
    </source>
</evidence>
<dbReference type="InterPro" id="IPR036456">
    <property type="entry name" value="PNPase_PH_RNA-bd_sf"/>
</dbReference>
<feature type="binding site" evidence="8">
    <location>
        <position position="521"/>
    </location>
    <ligand>
        <name>Mg(2+)</name>
        <dbReference type="ChEBI" id="CHEBI:18420"/>
    </ligand>
</feature>
<evidence type="ECO:0000256" key="1">
    <source>
        <dbReference type="ARBA" id="ARBA00007404"/>
    </source>
</evidence>
<dbReference type="PANTHER" id="PTHR11252">
    <property type="entry name" value="POLYRIBONUCLEOTIDE NUCLEOTIDYLTRANSFERASE"/>
    <property type="match status" value="1"/>
</dbReference>
<dbReference type="CDD" id="cd11364">
    <property type="entry name" value="RNase_PH_PNPase_2"/>
    <property type="match status" value="1"/>
</dbReference>
<dbReference type="InterPro" id="IPR014069">
    <property type="entry name" value="GPSI/PNP"/>
</dbReference>
<keyword evidence="5 8" id="KW-0479">Metal-binding</keyword>
<dbReference type="SUPFAM" id="SSF46915">
    <property type="entry name" value="Polynucleotide phosphorylase/guanosine pentaphosphate synthase (PNPase/GPSI), domain 3"/>
    <property type="match status" value="1"/>
</dbReference>
<comment type="caution">
    <text evidence="11">The sequence shown here is derived from an EMBL/GenBank/DDBJ whole genome shotgun (WGS) entry which is preliminary data.</text>
</comment>
<dbReference type="GO" id="GO:0004654">
    <property type="term" value="F:polyribonucleotide nucleotidyltransferase activity"/>
    <property type="evidence" value="ECO:0007669"/>
    <property type="project" value="UniProtKB-EC"/>
</dbReference>
<evidence type="ECO:0000256" key="4">
    <source>
        <dbReference type="ARBA" id="ARBA00022695"/>
    </source>
</evidence>
<dbReference type="InterPro" id="IPR027408">
    <property type="entry name" value="PNPase/RNase_PH_dom_sf"/>
</dbReference>
<dbReference type="EC" id="2.7.7.8" evidence="8"/>
<dbReference type="EMBL" id="JAXAVU010000010">
    <property type="protein sequence ID" value="MDX8145280.1"/>
    <property type="molecule type" value="Genomic_DNA"/>
</dbReference>
<dbReference type="InterPro" id="IPR004088">
    <property type="entry name" value="KH_dom_type_1"/>
</dbReference>
<evidence type="ECO:0000256" key="5">
    <source>
        <dbReference type="ARBA" id="ARBA00022723"/>
    </source>
</evidence>
<dbReference type="InterPro" id="IPR012162">
    <property type="entry name" value="PNPase"/>
</dbReference>
<comment type="cofactor">
    <cofactor evidence="8">
        <name>Mg(2+)</name>
        <dbReference type="ChEBI" id="CHEBI:18420"/>
    </cofactor>
</comment>
<organism evidence="11 12">
    <name type="scientific">Lentzea sokolovensis</name>
    <dbReference type="NCBI Taxonomy" id="3095429"/>
    <lineage>
        <taxon>Bacteria</taxon>
        <taxon>Bacillati</taxon>
        <taxon>Actinomycetota</taxon>
        <taxon>Actinomycetes</taxon>
        <taxon>Pseudonocardiales</taxon>
        <taxon>Pseudonocardiaceae</taxon>
        <taxon>Lentzea</taxon>
    </lineage>
</organism>
<keyword evidence="2 8" id="KW-0963">Cytoplasm</keyword>
<comment type="function">
    <text evidence="8">Involved in mRNA degradation. Catalyzes the phosphorolysis of single-stranded polyribonucleotides processively in the 3'- to 5'-direction.</text>
</comment>
<dbReference type="Pfam" id="PF00575">
    <property type="entry name" value="S1"/>
    <property type="match status" value="1"/>
</dbReference>
<dbReference type="SMART" id="SM00316">
    <property type="entry name" value="S1"/>
    <property type="match status" value="1"/>
</dbReference>
<dbReference type="Gene3D" id="3.30.1370.10">
    <property type="entry name" value="K Homology domain, type 1"/>
    <property type="match status" value="1"/>
</dbReference>
<dbReference type="SUPFAM" id="SSF54211">
    <property type="entry name" value="Ribosomal protein S5 domain 2-like"/>
    <property type="match status" value="2"/>
</dbReference>
<keyword evidence="6 8" id="KW-0460">Magnesium</keyword>
<evidence type="ECO:0000256" key="6">
    <source>
        <dbReference type="ARBA" id="ARBA00022842"/>
    </source>
</evidence>
<dbReference type="InterPro" id="IPR004087">
    <property type="entry name" value="KH_dom"/>
</dbReference>
<comment type="catalytic activity">
    <reaction evidence="8">
        <text>RNA(n+1) + phosphate = RNA(n) + a ribonucleoside 5'-diphosphate</text>
        <dbReference type="Rhea" id="RHEA:22096"/>
        <dbReference type="Rhea" id="RHEA-COMP:14527"/>
        <dbReference type="Rhea" id="RHEA-COMP:17342"/>
        <dbReference type="ChEBI" id="CHEBI:43474"/>
        <dbReference type="ChEBI" id="CHEBI:57930"/>
        <dbReference type="ChEBI" id="CHEBI:140395"/>
        <dbReference type="EC" id="2.7.7.8"/>
    </reaction>
</comment>
<evidence type="ECO:0000313" key="12">
    <source>
        <dbReference type="Proteomes" id="UP001285352"/>
    </source>
</evidence>
<dbReference type="InterPro" id="IPR036345">
    <property type="entry name" value="ExoRNase_PH_dom2_sf"/>
</dbReference>
<dbReference type="NCBIfam" id="TIGR03591">
    <property type="entry name" value="polynuc_phos"/>
    <property type="match status" value="1"/>
</dbReference>
<dbReference type="InterPro" id="IPR036612">
    <property type="entry name" value="KH_dom_type_1_sf"/>
</dbReference>
<comment type="subcellular location">
    <subcellularLocation>
        <location evidence="8">Cytoplasm</location>
    </subcellularLocation>
</comment>
<dbReference type="NCBIfam" id="TIGR02696">
    <property type="entry name" value="pppGpp_PNP"/>
    <property type="match status" value="1"/>
</dbReference>
<feature type="domain" description="S1 motif" evidence="10">
    <location>
        <begin position="652"/>
        <end position="721"/>
    </location>
</feature>
<dbReference type="Gene3D" id="3.30.230.70">
    <property type="entry name" value="GHMP Kinase, N-terminal domain"/>
    <property type="match status" value="2"/>
</dbReference>
<evidence type="ECO:0000256" key="8">
    <source>
        <dbReference type="HAMAP-Rule" id="MF_01595"/>
    </source>
</evidence>
<name>A0ABU4V333_9PSEU</name>
<dbReference type="CDD" id="cd02393">
    <property type="entry name" value="KH-I_PNPase"/>
    <property type="match status" value="1"/>
</dbReference>
<feature type="region of interest" description="Disordered" evidence="9">
    <location>
        <begin position="725"/>
        <end position="749"/>
    </location>
</feature>
<evidence type="ECO:0000256" key="9">
    <source>
        <dbReference type="SAM" id="MobiDB-lite"/>
    </source>
</evidence>
<dbReference type="Pfam" id="PF03725">
    <property type="entry name" value="RNase_PH_C"/>
    <property type="match status" value="1"/>
</dbReference>
<dbReference type="Pfam" id="PF00013">
    <property type="entry name" value="KH_1"/>
    <property type="match status" value="1"/>
</dbReference>
<dbReference type="SUPFAM" id="SSF50249">
    <property type="entry name" value="Nucleic acid-binding proteins"/>
    <property type="match status" value="1"/>
</dbReference>
<reference evidence="11 12" key="1">
    <citation type="submission" date="2023-11" db="EMBL/GenBank/DDBJ databases">
        <title>Lentzea sokolovensis, sp. nov., Lentzea kristufkii, sp. nov., and Lentzea miocenensis, sp. nov., rare actinobacteria from Sokolov Coal Basin, Miocene lacustrine sediment, Czech Republic.</title>
        <authorList>
            <person name="Lara A."/>
            <person name="Kotroba L."/>
            <person name="Nouioui I."/>
            <person name="Neumann-Schaal M."/>
            <person name="Mast Y."/>
            <person name="Chronakova A."/>
        </authorList>
    </citation>
    <scope>NUCLEOTIDE SEQUENCE [LARGE SCALE GENOMIC DNA]</scope>
    <source>
        <strain evidence="11 12">BCCO 10_0061</strain>
    </source>
</reference>
<accession>A0ABU4V333</accession>
<dbReference type="InterPro" id="IPR015847">
    <property type="entry name" value="ExoRNase_PH_dom2"/>
</dbReference>
<dbReference type="SUPFAM" id="SSF54791">
    <property type="entry name" value="Eukaryotic type KH-domain (KH-domain type I)"/>
    <property type="match status" value="1"/>
</dbReference>
<dbReference type="InterPro" id="IPR015848">
    <property type="entry name" value="PNPase_PH_RNA-bd_bac/org-type"/>
</dbReference>
<dbReference type="Pfam" id="PF01138">
    <property type="entry name" value="RNase_PH"/>
    <property type="match status" value="2"/>
</dbReference>
<dbReference type="Gene3D" id="2.40.50.140">
    <property type="entry name" value="Nucleic acid-binding proteins"/>
    <property type="match status" value="1"/>
</dbReference>
<dbReference type="PANTHER" id="PTHR11252:SF0">
    <property type="entry name" value="POLYRIBONUCLEOTIDE NUCLEOTIDYLTRANSFERASE 1, MITOCHONDRIAL"/>
    <property type="match status" value="1"/>
</dbReference>
<keyword evidence="3 8" id="KW-0808">Transferase</keyword>
<comment type="similarity">
    <text evidence="1 8">Belongs to the polyribonucleotide nucleotidyltransferase family.</text>
</comment>
<feature type="compositionally biased region" description="Low complexity" evidence="9">
    <location>
        <begin position="729"/>
        <end position="749"/>
    </location>
</feature>
<dbReference type="PROSITE" id="PS50084">
    <property type="entry name" value="KH_TYPE_1"/>
    <property type="match status" value="1"/>
</dbReference>
<proteinExistence type="inferred from homology"/>
<dbReference type="PIRSF" id="PIRSF005499">
    <property type="entry name" value="PNPase"/>
    <property type="match status" value="1"/>
</dbReference>
<protein>
    <recommendedName>
        <fullName evidence="8">Polyribonucleotide nucleotidyltransferase</fullName>
        <ecNumber evidence="8">2.7.7.8</ecNumber>
    </recommendedName>
    <alternativeName>
        <fullName evidence="8">Polynucleotide phosphorylase</fullName>
        <shortName evidence="8">PNPase</shortName>
    </alternativeName>
</protein>
<evidence type="ECO:0000313" key="11">
    <source>
        <dbReference type="EMBL" id="MDX8145280.1"/>
    </source>
</evidence>
<dbReference type="Pfam" id="PF03726">
    <property type="entry name" value="PNPase"/>
    <property type="match status" value="1"/>
</dbReference>
<evidence type="ECO:0000256" key="7">
    <source>
        <dbReference type="ARBA" id="ARBA00022884"/>
    </source>
</evidence>
<dbReference type="PROSITE" id="PS50126">
    <property type="entry name" value="S1"/>
    <property type="match status" value="1"/>
</dbReference>
<dbReference type="InterPro" id="IPR020568">
    <property type="entry name" value="Ribosomal_Su5_D2-typ_SF"/>
</dbReference>
<dbReference type="SMART" id="SM00322">
    <property type="entry name" value="KH"/>
    <property type="match status" value="1"/>
</dbReference>
<dbReference type="CDD" id="cd04472">
    <property type="entry name" value="S1_PNPase"/>
    <property type="match status" value="1"/>
</dbReference>
<dbReference type="InterPro" id="IPR003029">
    <property type="entry name" value="S1_domain"/>
</dbReference>
<dbReference type="SUPFAM" id="SSF55666">
    <property type="entry name" value="Ribonuclease PH domain 2-like"/>
    <property type="match status" value="2"/>
</dbReference>